<keyword evidence="2" id="KW-0238">DNA-binding</keyword>
<proteinExistence type="predicted"/>
<keyword evidence="6" id="KW-0614">Plasmid</keyword>
<dbReference type="InterPro" id="IPR036390">
    <property type="entry name" value="WH_DNA-bd_sf"/>
</dbReference>
<dbReference type="SUPFAM" id="SSF46785">
    <property type="entry name" value="Winged helix' DNA-binding domain"/>
    <property type="match status" value="1"/>
</dbReference>
<dbReference type="Gene3D" id="1.10.10.10">
    <property type="entry name" value="Winged helix-like DNA-binding domain superfamily/Winged helix DNA-binding domain"/>
    <property type="match status" value="1"/>
</dbReference>
<dbReference type="Pfam" id="PF09339">
    <property type="entry name" value="HTH_IclR"/>
    <property type="match status" value="1"/>
</dbReference>
<dbReference type="GO" id="GO:0045892">
    <property type="term" value="P:negative regulation of DNA-templated transcription"/>
    <property type="evidence" value="ECO:0007669"/>
    <property type="project" value="TreeGrafter"/>
</dbReference>
<evidence type="ECO:0000259" key="4">
    <source>
        <dbReference type="PROSITE" id="PS51077"/>
    </source>
</evidence>
<dbReference type="Gene3D" id="3.30.450.40">
    <property type="match status" value="1"/>
</dbReference>
<dbReference type="SMART" id="SM00346">
    <property type="entry name" value="HTH_ICLR"/>
    <property type="match status" value="1"/>
</dbReference>
<dbReference type="InterPro" id="IPR036388">
    <property type="entry name" value="WH-like_DNA-bd_sf"/>
</dbReference>
<dbReference type="EMBL" id="CP001863">
    <property type="protein sequence ID" value="ADB63630.1"/>
    <property type="molecule type" value="Genomic_DNA"/>
</dbReference>
<dbReference type="Proteomes" id="UP000001903">
    <property type="component" value="Plasmid pHTUR03"/>
</dbReference>
<dbReference type="KEGG" id="htu:Htur_4879"/>
<reference evidence="6 7" key="1">
    <citation type="journal article" date="2010" name="Stand. Genomic Sci.">
        <title>Complete genome sequence of Haloterrigena turkmenica type strain (4k).</title>
        <authorList>
            <person name="Saunders E."/>
            <person name="Tindall B.J."/>
            <person name="Fahnrich R."/>
            <person name="Lapidus A."/>
            <person name="Copeland A."/>
            <person name="Del Rio T.G."/>
            <person name="Lucas S."/>
            <person name="Chen F."/>
            <person name="Tice H."/>
            <person name="Cheng J.F."/>
            <person name="Han C."/>
            <person name="Detter J.C."/>
            <person name="Bruce D."/>
            <person name="Goodwin L."/>
            <person name="Chain P."/>
            <person name="Pitluck S."/>
            <person name="Pati A."/>
            <person name="Ivanova N."/>
            <person name="Mavromatis K."/>
            <person name="Chen A."/>
            <person name="Palaniappan K."/>
            <person name="Land M."/>
            <person name="Hauser L."/>
            <person name="Chang Y.J."/>
            <person name="Jeffries C.D."/>
            <person name="Brettin T."/>
            <person name="Rohde M."/>
            <person name="Goker M."/>
            <person name="Bristow J."/>
            <person name="Eisen J.A."/>
            <person name="Markowitz V."/>
            <person name="Hugenholtz P."/>
            <person name="Klenk H.P."/>
            <person name="Kyrpides N.C."/>
        </authorList>
    </citation>
    <scope>NUCLEOTIDE SEQUENCE [LARGE SCALE GENOMIC DNA]</scope>
    <source>
        <strain evidence="7">ATCC 51198 / DSM 5511 / JCM 9101 / NCIMB 13204 / VKM B-1734 / 4k</strain>
    </source>
</reference>
<dbReference type="GO" id="GO:0003677">
    <property type="term" value="F:DNA binding"/>
    <property type="evidence" value="ECO:0007669"/>
    <property type="project" value="UniProtKB-KW"/>
</dbReference>
<geneLocation type="plasmid" evidence="6 7">
    <name>pHTUR03</name>
</geneLocation>
<evidence type="ECO:0000256" key="3">
    <source>
        <dbReference type="ARBA" id="ARBA00023163"/>
    </source>
</evidence>
<dbReference type="GO" id="GO:0003700">
    <property type="term" value="F:DNA-binding transcription factor activity"/>
    <property type="evidence" value="ECO:0007669"/>
    <property type="project" value="TreeGrafter"/>
</dbReference>
<keyword evidence="3" id="KW-0804">Transcription</keyword>
<dbReference type="SUPFAM" id="SSF55781">
    <property type="entry name" value="GAF domain-like"/>
    <property type="match status" value="1"/>
</dbReference>
<evidence type="ECO:0000256" key="1">
    <source>
        <dbReference type="ARBA" id="ARBA00023015"/>
    </source>
</evidence>
<keyword evidence="1" id="KW-0805">Transcription regulation</keyword>
<dbReference type="PANTHER" id="PTHR30136">
    <property type="entry name" value="HELIX-TURN-HELIX TRANSCRIPTIONAL REGULATOR, ICLR FAMILY"/>
    <property type="match status" value="1"/>
</dbReference>
<evidence type="ECO:0000259" key="5">
    <source>
        <dbReference type="PROSITE" id="PS51078"/>
    </source>
</evidence>
<dbReference type="Pfam" id="PF01614">
    <property type="entry name" value="IclR_C"/>
    <property type="match status" value="1"/>
</dbReference>
<dbReference type="InterPro" id="IPR029016">
    <property type="entry name" value="GAF-like_dom_sf"/>
</dbReference>
<dbReference type="InterPro" id="IPR005471">
    <property type="entry name" value="Tscrpt_reg_IclR_N"/>
</dbReference>
<dbReference type="InterPro" id="IPR014757">
    <property type="entry name" value="Tscrpt_reg_IclR_C"/>
</dbReference>
<dbReference type="PANTHER" id="PTHR30136:SF35">
    <property type="entry name" value="HTH-TYPE TRANSCRIPTIONAL REGULATOR RV1719"/>
    <property type="match status" value="1"/>
</dbReference>
<dbReference type="InterPro" id="IPR050707">
    <property type="entry name" value="HTH_MetabolicPath_Reg"/>
</dbReference>
<feature type="domain" description="HTH iclR-type" evidence="4">
    <location>
        <begin position="33"/>
        <end position="92"/>
    </location>
</feature>
<accession>D2S2N3</accession>
<dbReference type="AlphaFoldDB" id="D2S2N3"/>
<protein>
    <submittedName>
        <fullName evidence="6">Transcriptional regulator, IclR family</fullName>
    </submittedName>
</protein>
<evidence type="ECO:0000313" key="6">
    <source>
        <dbReference type="EMBL" id="ADB63630.1"/>
    </source>
</evidence>
<keyword evidence="7" id="KW-1185">Reference proteome</keyword>
<name>D2S2N3_HALTV</name>
<organism evidence="6 7">
    <name type="scientific">Haloterrigena turkmenica (strain ATCC 51198 / DSM 5511 / JCM 9101 / NCIMB 13204 / VKM B-1734 / 4k)</name>
    <name type="common">Halococcus turkmenicus</name>
    <dbReference type="NCBI Taxonomy" id="543526"/>
    <lineage>
        <taxon>Archaea</taxon>
        <taxon>Methanobacteriati</taxon>
        <taxon>Methanobacteriota</taxon>
        <taxon>Stenosarchaea group</taxon>
        <taxon>Halobacteria</taxon>
        <taxon>Halobacteriales</taxon>
        <taxon>Natrialbaceae</taxon>
        <taxon>Haloterrigena</taxon>
    </lineage>
</organism>
<dbReference type="PROSITE" id="PS51078">
    <property type="entry name" value="ICLR_ED"/>
    <property type="match status" value="1"/>
</dbReference>
<dbReference type="HOGENOM" id="CLU_062618_5_5_2"/>
<feature type="domain" description="IclR-ED" evidence="5">
    <location>
        <begin position="93"/>
        <end position="277"/>
    </location>
</feature>
<evidence type="ECO:0000256" key="2">
    <source>
        <dbReference type="ARBA" id="ARBA00023125"/>
    </source>
</evidence>
<sequence length="277" mass="31281">MQSSNFDILYLANENFKCLWSTVWTMGTEKRTLKTVGRSIDLLRHIQRVDGARVTELADAFDLAPSTIHGYLKTLEEKEMVVKEGDIYHLGLRFLEMGRYTQHRTEARELAEEYTKKLVEETGYRAEFVTEEHGKCIFVHKFSGSQPSWEHEEPGQHAPLHCLATGKAILAELPEPIARERLTAQGLEARTEKTITNIEPLLDELKEIRQNGFALNDCENIQGVRAVGVPAKDTAGNVIGAFSVSGPKHSMTGETFREDLPRAVKEIVNEFELELTL</sequence>
<evidence type="ECO:0000313" key="7">
    <source>
        <dbReference type="Proteomes" id="UP000001903"/>
    </source>
</evidence>
<gene>
    <name evidence="6" type="ordered locus">Htur_4879</name>
</gene>
<dbReference type="PROSITE" id="PS51077">
    <property type="entry name" value="HTH_ICLR"/>
    <property type="match status" value="1"/>
</dbReference>